<dbReference type="AlphaFoldDB" id="A0A0H2S415"/>
<sequence>MRDLLIAPELDDLLAAVSNHFSNLSLAISRFLRYLQQYMSAQRAASNMRPPQNVVP</sequence>
<name>A0A0H2S415_9AGAM</name>
<keyword evidence="2" id="KW-1185">Reference proteome</keyword>
<organism evidence="1 2">
    <name type="scientific">Schizopora paradoxa</name>
    <dbReference type="NCBI Taxonomy" id="27342"/>
    <lineage>
        <taxon>Eukaryota</taxon>
        <taxon>Fungi</taxon>
        <taxon>Dikarya</taxon>
        <taxon>Basidiomycota</taxon>
        <taxon>Agaricomycotina</taxon>
        <taxon>Agaricomycetes</taxon>
        <taxon>Hymenochaetales</taxon>
        <taxon>Schizoporaceae</taxon>
        <taxon>Schizopora</taxon>
    </lineage>
</organism>
<dbReference type="Proteomes" id="UP000053477">
    <property type="component" value="Unassembled WGS sequence"/>
</dbReference>
<evidence type="ECO:0000313" key="2">
    <source>
        <dbReference type="Proteomes" id="UP000053477"/>
    </source>
</evidence>
<accession>A0A0H2S415</accession>
<dbReference type="EMBL" id="KQ085890">
    <property type="protein sequence ID" value="KLO18990.1"/>
    <property type="molecule type" value="Genomic_DNA"/>
</dbReference>
<gene>
    <name evidence="1" type="ORF">SCHPADRAFT_924830</name>
</gene>
<protein>
    <submittedName>
        <fullName evidence="1">Uncharacterized protein</fullName>
    </submittedName>
</protein>
<reference evidence="1 2" key="1">
    <citation type="submission" date="2015-04" db="EMBL/GenBank/DDBJ databases">
        <title>Complete genome sequence of Schizopora paradoxa KUC8140, a cosmopolitan wood degrader in East Asia.</title>
        <authorList>
            <consortium name="DOE Joint Genome Institute"/>
            <person name="Min B."/>
            <person name="Park H."/>
            <person name="Jang Y."/>
            <person name="Kim J.-J."/>
            <person name="Kim K.H."/>
            <person name="Pangilinan J."/>
            <person name="Lipzen A."/>
            <person name="Riley R."/>
            <person name="Grigoriev I.V."/>
            <person name="Spatafora J.W."/>
            <person name="Choi I.-G."/>
        </authorList>
    </citation>
    <scope>NUCLEOTIDE SEQUENCE [LARGE SCALE GENOMIC DNA]</scope>
    <source>
        <strain evidence="1 2">KUC8140</strain>
    </source>
</reference>
<evidence type="ECO:0000313" key="1">
    <source>
        <dbReference type="EMBL" id="KLO18990.1"/>
    </source>
</evidence>
<proteinExistence type="predicted"/>
<dbReference type="InParanoid" id="A0A0H2S415"/>